<dbReference type="Proteomes" id="UP000022272">
    <property type="component" value="Unassembled WGS sequence"/>
</dbReference>
<reference evidence="1 2" key="1">
    <citation type="submission" date="2014-02" db="EMBL/GenBank/DDBJ databases">
        <authorList>
            <person name="Sears C."/>
            <person name="Carroll K."/>
            <person name="Sack B.R."/>
            <person name="Qadri F."/>
            <person name="Myers L.L."/>
            <person name="Chung G.-T."/>
            <person name="Escheverria P."/>
            <person name="Fraser C.M."/>
            <person name="Sadzewicz L."/>
            <person name="Shefchek K.A."/>
            <person name="Tallon L."/>
            <person name="Das S.P."/>
            <person name="Daugherty S."/>
            <person name="Mongodin E.F."/>
        </authorList>
    </citation>
    <scope>NUCLEOTIDE SEQUENCE [LARGE SCALE GENOMIC DNA]</scope>
    <source>
        <strain evidence="1 2">2-F-2 #4</strain>
    </source>
</reference>
<protein>
    <submittedName>
        <fullName evidence="1">Uncharacterized protein</fullName>
    </submittedName>
</protein>
<gene>
    <name evidence="1" type="ORF">M076_0232</name>
</gene>
<organism evidence="1 2">
    <name type="scientific">Bacteroides fragilis str. 2-F-2 #4</name>
    <dbReference type="NCBI Taxonomy" id="1339280"/>
    <lineage>
        <taxon>Bacteria</taxon>
        <taxon>Pseudomonadati</taxon>
        <taxon>Bacteroidota</taxon>
        <taxon>Bacteroidia</taxon>
        <taxon>Bacteroidales</taxon>
        <taxon>Bacteroidaceae</taxon>
        <taxon>Bacteroides</taxon>
    </lineage>
</organism>
<dbReference type="AlphaFoldDB" id="A0A015YJ47"/>
<evidence type="ECO:0000313" key="1">
    <source>
        <dbReference type="EMBL" id="EXZ46500.1"/>
    </source>
</evidence>
<sequence>MDVYGSELCFLSVLRQIVAFKRASGVVGISFRYFVVT</sequence>
<evidence type="ECO:0000313" key="2">
    <source>
        <dbReference type="Proteomes" id="UP000022272"/>
    </source>
</evidence>
<comment type="caution">
    <text evidence="1">The sequence shown here is derived from an EMBL/GenBank/DDBJ whole genome shotgun (WGS) entry which is preliminary data.</text>
</comment>
<accession>A0A015YJ47</accession>
<proteinExistence type="predicted"/>
<dbReference type="EMBL" id="JGDM01000007">
    <property type="protein sequence ID" value="EXZ46500.1"/>
    <property type="molecule type" value="Genomic_DNA"/>
</dbReference>
<name>A0A015YJ47_BACFG</name>